<accession>A0A645HX63</accession>
<dbReference type="EMBL" id="VSSQ01102144">
    <property type="protein sequence ID" value="MPN43631.1"/>
    <property type="molecule type" value="Genomic_DNA"/>
</dbReference>
<evidence type="ECO:0000313" key="1">
    <source>
        <dbReference type="EMBL" id="MPN43631.1"/>
    </source>
</evidence>
<reference evidence="1" key="1">
    <citation type="submission" date="2019-08" db="EMBL/GenBank/DDBJ databases">
        <authorList>
            <person name="Kucharzyk K."/>
            <person name="Murdoch R.W."/>
            <person name="Higgins S."/>
            <person name="Loffler F."/>
        </authorList>
    </citation>
    <scope>NUCLEOTIDE SEQUENCE</scope>
</reference>
<sequence>MVHVFMKHPFHFGGEVLIINDGIHLVVEKEGSDIKIGGAQSEASAIADNGFVMAECLLVIHKYPSSIFDQISQIRHGGVPDYGVIKLRREHDSNIHAGLDGCLQG</sequence>
<dbReference type="AlphaFoldDB" id="A0A645HX63"/>
<proteinExistence type="predicted"/>
<comment type="caution">
    <text evidence="1">The sequence shown here is derived from an EMBL/GenBank/DDBJ whole genome shotgun (WGS) entry which is preliminary data.</text>
</comment>
<gene>
    <name evidence="1" type="ORF">SDC9_191191</name>
</gene>
<protein>
    <submittedName>
        <fullName evidence="1">Uncharacterized protein</fullName>
    </submittedName>
</protein>
<organism evidence="1">
    <name type="scientific">bioreactor metagenome</name>
    <dbReference type="NCBI Taxonomy" id="1076179"/>
    <lineage>
        <taxon>unclassified sequences</taxon>
        <taxon>metagenomes</taxon>
        <taxon>ecological metagenomes</taxon>
    </lineage>
</organism>
<name>A0A645HX63_9ZZZZ</name>